<reference evidence="3 4" key="1">
    <citation type="submission" date="2019-10" db="EMBL/GenBank/DDBJ databases">
        <title>Nocardia macrotermitis sp. nov. and Nocardia aurantia sp. nov., isolated from the gut of fungus growing-termite Macrotermes natalensis.</title>
        <authorList>
            <person name="Benndorf R."/>
            <person name="Schwitalla J."/>
            <person name="Martin K."/>
            <person name="De Beer W."/>
            <person name="Kaster A.-K."/>
            <person name="Vollmers J."/>
            <person name="Poulsen M."/>
            <person name="Beemelmanns C."/>
        </authorList>
    </citation>
    <scope>NUCLEOTIDE SEQUENCE [LARGE SCALE GENOMIC DNA]</scope>
    <source>
        <strain evidence="3 4">RB56</strain>
    </source>
</reference>
<accession>A0A7K0DHL9</accession>
<dbReference type="Proteomes" id="UP000431401">
    <property type="component" value="Unassembled WGS sequence"/>
</dbReference>
<evidence type="ECO:0000313" key="4">
    <source>
        <dbReference type="Proteomes" id="UP000431401"/>
    </source>
</evidence>
<dbReference type="AlphaFoldDB" id="A0A7K0DHL9"/>
<dbReference type="InterPro" id="IPR058333">
    <property type="entry name" value="DUF8020"/>
</dbReference>
<evidence type="ECO:0000256" key="1">
    <source>
        <dbReference type="SAM" id="SignalP"/>
    </source>
</evidence>
<sequence>MMKKFTAAAVLATSAVAIASATAYADPVASPVAPGVTVDQAAGIVHVPASQAVEVNGVHYTLSRDGDSAVLTSTDGSFRTVGGNLVISNAGGRAADSIPLAYRKDATEFPIAADISGNTVRLTPDTVAEDGKPVENPITAQDIANSKPLTAQEVTESFTPRDQQELSALSSRSTIASATGAVIGAILGGGLGCAIGAGVSGTIAGAVTALLGAFPAAVIGCVAGAATVGSVGTLVGSALVAGPILLWSAYQYFSTITAPCTGPGTYCVDPAQPAPPK</sequence>
<proteinExistence type="predicted"/>
<feature type="chain" id="PRO_5029561307" description="DUF8020 domain-containing protein" evidence="1">
    <location>
        <begin position="26"/>
        <end position="277"/>
    </location>
</feature>
<evidence type="ECO:0000313" key="3">
    <source>
        <dbReference type="EMBL" id="MQY24792.1"/>
    </source>
</evidence>
<keyword evidence="1" id="KW-0732">Signal</keyword>
<protein>
    <recommendedName>
        <fullName evidence="2">DUF8020 domain-containing protein</fullName>
    </recommendedName>
</protein>
<evidence type="ECO:0000259" key="2">
    <source>
        <dbReference type="Pfam" id="PF26059"/>
    </source>
</evidence>
<feature type="domain" description="DUF8020" evidence="2">
    <location>
        <begin position="57"/>
        <end position="126"/>
    </location>
</feature>
<gene>
    <name evidence="3" type="ORF">NRB56_03450</name>
</gene>
<dbReference type="EMBL" id="WEGI01000001">
    <property type="protein sequence ID" value="MQY24792.1"/>
    <property type="molecule type" value="Genomic_DNA"/>
</dbReference>
<comment type="caution">
    <text evidence="3">The sequence shown here is derived from an EMBL/GenBank/DDBJ whole genome shotgun (WGS) entry which is preliminary data.</text>
</comment>
<dbReference type="OrthoDB" id="4555778at2"/>
<organism evidence="3 4">
    <name type="scientific">Nocardia aurantia</name>
    <dbReference type="NCBI Taxonomy" id="2585199"/>
    <lineage>
        <taxon>Bacteria</taxon>
        <taxon>Bacillati</taxon>
        <taxon>Actinomycetota</taxon>
        <taxon>Actinomycetes</taxon>
        <taxon>Mycobacteriales</taxon>
        <taxon>Nocardiaceae</taxon>
        <taxon>Nocardia</taxon>
    </lineage>
</organism>
<dbReference type="Pfam" id="PF26059">
    <property type="entry name" value="DUF8020"/>
    <property type="match status" value="1"/>
</dbReference>
<keyword evidence="4" id="KW-1185">Reference proteome</keyword>
<feature type="signal peptide" evidence="1">
    <location>
        <begin position="1"/>
        <end position="25"/>
    </location>
</feature>
<name>A0A7K0DHL9_9NOCA</name>